<dbReference type="Proteomes" id="UP000680206">
    <property type="component" value="Unassembled WGS sequence"/>
</dbReference>
<feature type="region of interest" description="Disordered" evidence="1">
    <location>
        <begin position="117"/>
        <end position="236"/>
    </location>
</feature>
<name>A0ABS3RXW6_9ACTN</name>
<sequence length="409" mass="44780">MAWLRYSDTFTQQREWDSVSYEARWHYKAMVERCSLGRRWNGRLTIEQARRASDVPDPDRCIAELEKAGFVSVARNNPRNGGPVDNSAAAASVTRNSDVTSTVTCDAVTVTVTMIDDHIPPPSIRDNAPNSKLRMQRKRAHDKGEHHLCLPKRCPDAPPENGPPVTRGVTRNPGTGLDRSSSSRVESNEDTNSSDDEISPSGLVGGAGGGTQSGVTRNTSPVEPVSTGTARKVSRAAQEKDAARWLRNRYPGTTDGVIARTFAVASERAAAAGQPVRNLRRYLESWAEGDLADVLNAAMDLEDAVHGTAAEEGEAETHSGLRLVPGRDRRAAIDACPRCDHNGMNNEDEDRPRRCDHRPPGHASQLPILNSVHERDGEEEGLPAADDRRQARTAMDRVNQARTSRRRHG</sequence>
<feature type="region of interest" description="Disordered" evidence="1">
    <location>
        <begin position="339"/>
        <end position="409"/>
    </location>
</feature>
<gene>
    <name evidence="2" type="ORF">J4709_26495</name>
</gene>
<organism evidence="2 3">
    <name type="scientific">Actinomadura violacea</name>
    <dbReference type="NCBI Taxonomy" id="2819934"/>
    <lineage>
        <taxon>Bacteria</taxon>
        <taxon>Bacillati</taxon>
        <taxon>Actinomycetota</taxon>
        <taxon>Actinomycetes</taxon>
        <taxon>Streptosporangiales</taxon>
        <taxon>Thermomonosporaceae</taxon>
        <taxon>Actinomadura</taxon>
    </lineage>
</organism>
<reference evidence="2 3" key="1">
    <citation type="submission" date="2021-03" db="EMBL/GenBank/DDBJ databases">
        <title>Actinomadura violae sp. nov., isolated from lichen in Thailand.</title>
        <authorList>
            <person name="Kanchanasin P."/>
            <person name="Saeng-In P."/>
            <person name="Phongsopitanun W."/>
            <person name="Yuki M."/>
            <person name="Kudo T."/>
            <person name="Ohkuma M."/>
            <person name="Tanasupawat S."/>
        </authorList>
    </citation>
    <scope>NUCLEOTIDE SEQUENCE [LARGE SCALE GENOMIC DNA]</scope>
    <source>
        <strain evidence="2 3">LCR2-06</strain>
    </source>
</reference>
<feature type="compositionally biased region" description="Acidic residues" evidence="1">
    <location>
        <begin position="188"/>
        <end position="198"/>
    </location>
</feature>
<protein>
    <submittedName>
        <fullName evidence="2">Uncharacterized protein</fullName>
    </submittedName>
</protein>
<dbReference type="EMBL" id="JAGEPF010000016">
    <property type="protein sequence ID" value="MBO2461138.1"/>
    <property type="molecule type" value="Genomic_DNA"/>
</dbReference>
<accession>A0ABS3RXW6</accession>
<evidence type="ECO:0000256" key="1">
    <source>
        <dbReference type="SAM" id="MobiDB-lite"/>
    </source>
</evidence>
<feature type="compositionally biased region" description="Basic and acidic residues" evidence="1">
    <location>
        <begin position="350"/>
        <end position="359"/>
    </location>
</feature>
<keyword evidence="3" id="KW-1185">Reference proteome</keyword>
<dbReference type="RefSeq" id="WP_208244499.1">
    <property type="nucleotide sequence ID" value="NZ_JAGEPF010000016.1"/>
</dbReference>
<evidence type="ECO:0000313" key="2">
    <source>
        <dbReference type="EMBL" id="MBO2461138.1"/>
    </source>
</evidence>
<feature type="compositionally biased region" description="Polar residues" evidence="1">
    <location>
        <begin position="215"/>
        <end position="229"/>
    </location>
</feature>
<comment type="caution">
    <text evidence="2">The sequence shown here is derived from an EMBL/GenBank/DDBJ whole genome shotgun (WGS) entry which is preliminary data.</text>
</comment>
<evidence type="ECO:0000313" key="3">
    <source>
        <dbReference type="Proteomes" id="UP000680206"/>
    </source>
</evidence>
<proteinExistence type="predicted"/>
<feature type="compositionally biased region" description="Gly residues" evidence="1">
    <location>
        <begin position="203"/>
        <end position="212"/>
    </location>
</feature>